<feature type="coiled-coil region" evidence="4">
    <location>
        <begin position="445"/>
        <end position="514"/>
    </location>
</feature>
<feature type="coiled-coil region" evidence="4">
    <location>
        <begin position="40"/>
        <end position="113"/>
    </location>
</feature>
<evidence type="ECO:0000256" key="4">
    <source>
        <dbReference type="SAM" id="Coils"/>
    </source>
</evidence>
<feature type="compositionally biased region" description="Basic and acidic residues" evidence="5">
    <location>
        <begin position="1755"/>
        <end position="1770"/>
    </location>
</feature>
<gene>
    <name evidence="9" type="primary">MLP1</name>
    <name evidence="9" type="ORF">LTR24_007606</name>
</gene>
<evidence type="ECO:0000313" key="10">
    <source>
        <dbReference type="Proteomes" id="UP001345013"/>
    </source>
</evidence>
<feature type="coiled-coil region" evidence="4">
    <location>
        <begin position="1677"/>
        <end position="1707"/>
    </location>
</feature>
<feature type="coiled-coil region" evidence="4">
    <location>
        <begin position="1242"/>
        <end position="1331"/>
    </location>
</feature>
<feature type="coiled-coil region" evidence="4">
    <location>
        <begin position="1091"/>
        <end position="1156"/>
    </location>
</feature>
<feature type="region of interest" description="Disordered" evidence="5">
    <location>
        <begin position="865"/>
        <end position="890"/>
    </location>
</feature>
<feature type="domain" description="Nucleoprotein TPR/MPL1" evidence="7">
    <location>
        <begin position="182"/>
        <end position="261"/>
    </location>
</feature>
<protein>
    <submittedName>
        <fullName evidence="9">Protein mlp1</fullName>
    </submittedName>
</protein>
<feature type="region of interest" description="Disordered" evidence="5">
    <location>
        <begin position="938"/>
        <end position="961"/>
    </location>
</feature>
<dbReference type="Pfam" id="PF25785">
    <property type="entry name" value="TPR"/>
    <property type="match status" value="1"/>
</dbReference>
<dbReference type="PANTHER" id="PTHR18898">
    <property type="entry name" value="NUCLEOPROTEIN TPR-RELATED"/>
    <property type="match status" value="1"/>
</dbReference>
<feature type="compositionally biased region" description="Low complexity" evidence="5">
    <location>
        <begin position="1883"/>
        <end position="1897"/>
    </location>
</feature>
<sequence>MAADIDVRTIATFTSLTESAMNNVLDSPTTDLVKTLLLSIEKKAKEFEQSKAQKVKLEVELETVARTNESKTKVLQNSRDRALADVSKLREELQAAEGTRAHLQSEFERIQQSVESDVSETASLRSKVTSLKSSHRDTLSLLDSKSKEIDRLAQDLTDEHAKVVGLRRDVSRLEQEKQEESSKANSARFRQASLEQEVELQKKNVDWYETEHKKKAEEHQNFRKEKNARLSELQRSLEQRIEESDSLRRSENSLRSQLEDQMRRNESLQTQIQKFTEDKATDADHYRKEVDGLNRLVELQKATADTAKARVEELNQSLEEAKDDASEEIGKMRAEIQQEHNDRQAAEQRVTELEARLSDLEADLHQAQTQPQTPRNEPNGKMPSTPARPGTPLGPFTPRSTHRLKNGLSTTQMYAEYTKIEKDLASERRTNEQLQAYVDEMLADLEATKPEIEELRNDQARLQSELVEMSHTADQANQQRDAAAKEAKISRGQVDRVRKELEAAQQMSRDLGSQVRRLLLEQQAGSLSDLEYERLTKDLEEINQRDMGHLSDAQQQVNQYLLGFRNIAELQAVNERQLGTIRNLLEQVESEASQDSQKKLEQLAKDLDAANARISDYQNEINHMVTQSKSFVKERDMFRSMLTRRGQIDPNDFSRSMPLPAGGFSTSLAGDRASPAADNDLAKMLRELQNHFDDYRREASTDTTTLKSQITDLSHRNFQLQIEASKSLGQLTAANQRYDMLLANYNTLKTDNSELQKRYNAATETATKQEVRTQQAAEELIEAKGMLDGLHRESANLKAEKDLWKSVEKRLIDDNESLRNERSRLDQLNASLQNLLNEKEHSETETRRRLQSQVDNLEAELHTAKRKLDEELEEKNQTSMRRKYEHEQSQKRVDELVESLGATREELASAKTSRDHLQARVDELTVELRSAEERVEVLVRPSTAPESQGNAQDDNTLSREQELAVEVSELKRDLDLKTAELAKAEEHIEEYKGIAQAAEERLQQLMETDDEDKADLQASVNEKEQRVKDLEQRIGDISAELNTSNSELSKLRDEQAESGRRLDDQKGILQTEIDRLKASEEKASEQASLYLEASKEQQKIAEERQQNYETELLKHTEAVKNLQVVRSEANQVRLELVEAKTQAQNAKTELQEREASWADIEARYKQETLDLKTRREESEKHNKSLHESLETVTSQLASLRSTRTTTGDAAGEEMIGDSQDLSSFQETIKYLRQEKEIVEVRHHMATLELARLKRQLDSTQHQLDEARVKINQQQRATIDSDKTALGNNKLVETINELNIYRESAVTLRAEKNKAEQALKETSERIEQLHGEIIPMKGRVDELNDLLMHRTDEISLLQKDRDGWQQRTQNILSKYDRVDPAELEDLRNRVTELQTERDQAVERQTALQVQVDGIPEAVEAGKTEQKNRLTDQFKARDRKMRDERNQLQAELNSLKEQLDAANTLANERAAVVPEPQPSEAAETSESSQQELTQRVQELEVQIIELQTAVAEKDAQIASKEQEAKAREEQLKGMLNKRLAEVKKEAEAAKQTSLDELRSSLTAQHQEELETLRSQSVPVSAEVQKTADAPAPDDSGEATASTPLTFEQLIKSLNVEQARRLVAENEIVSNIVKTNIRKHVEKHTKELKEELSNAQPTASSEEIAQQVQQVEERFAVEKAAILREKDEELNAERENLVKQQTEAFEAEKQALLGEQQKKLSDEVSKAKASAEKLLAGKLDFVKKQAANSLAKVNVVKKAAEETPDKPVKEVWEVAKSAKPPTEASKPASAPAPAAASAPVSTAAPEAPASEASAPEPTTELVSEANGASSPAPPDQSQETVTATDSSQPAQPAQPAAALSAQQQQQARTSGLPQPTSQLPRGSFSNRGNRGNAQGARGTNIPRPGSAIGHHGGNVNARGRGRGHNPGSPGRGGGNLNPAAQQFTPQGKRPREDGDDSGNMGKRIRGGGTGS</sequence>
<dbReference type="InterPro" id="IPR057577">
    <property type="entry name" value="Nucleoprot-TPR/MLP1_dom"/>
</dbReference>
<evidence type="ECO:0000259" key="7">
    <source>
        <dbReference type="Pfam" id="PF25481"/>
    </source>
</evidence>
<dbReference type="InterPro" id="IPR012929">
    <property type="entry name" value="Nucleoprot-TPR/MLP1-2_dom"/>
</dbReference>
<feature type="compositionally biased region" description="Polar residues" evidence="5">
    <location>
        <begin position="366"/>
        <end position="376"/>
    </location>
</feature>
<dbReference type="EMBL" id="JAVRRG010000117">
    <property type="protein sequence ID" value="KAK5084040.1"/>
    <property type="molecule type" value="Genomic_DNA"/>
</dbReference>
<evidence type="ECO:0000256" key="2">
    <source>
        <dbReference type="ARBA" id="ARBA00023054"/>
    </source>
</evidence>
<feature type="coiled-coil region" evidence="4">
    <location>
        <begin position="738"/>
        <end position="772"/>
    </location>
</feature>
<feature type="region of interest" description="Disordered" evidence="5">
    <location>
        <begin position="365"/>
        <end position="401"/>
    </location>
</feature>
<comment type="caution">
    <text evidence="9">The sequence shown here is derived from an EMBL/GenBank/DDBJ whole genome shotgun (WGS) entry which is preliminary data.</text>
</comment>
<feature type="domain" description="NUA/TPR/MLP1-2-like" evidence="8">
    <location>
        <begin position="488"/>
        <end position="591"/>
    </location>
</feature>
<feature type="compositionally biased region" description="Low complexity" evidence="5">
    <location>
        <begin position="1772"/>
        <end position="1817"/>
    </location>
</feature>
<comment type="subcellular location">
    <subcellularLocation>
        <location evidence="1">Nucleus</location>
    </subcellularLocation>
</comment>
<evidence type="ECO:0000313" key="9">
    <source>
        <dbReference type="EMBL" id="KAK5084040.1"/>
    </source>
</evidence>
<proteinExistence type="predicted"/>
<organism evidence="9 10">
    <name type="scientific">Lithohypha guttulata</name>
    <dbReference type="NCBI Taxonomy" id="1690604"/>
    <lineage>
        <taxon>Eukaryota</taxon>
        <taxon>Fungi</taxon>
        <taxon>Dikarya</taxon>
        <taxon>Ascomycota</taxon>
        <taxon>Pezizomycotina</taxon>
        <taxon>Eurotiomycetes</taxon>
        <taxon>Chaetothyriomycetidae</taxon>
        <taxon>Chaetothyriales</taxon>
        <taxon>Trichomeriaceae</taxon>
        <taxon>Lithohypha</taxon>
    </lineage>
</organism>
<feature type="coiled-coil region" evidence="4">
    <location>
        <begin position="567"/>
        <end position="627"/>
    </location>
</feature>
<reference evidence="9 10" key="1">
    <citation type="submission" date="2023-08" db="EMBL/GenBank/DDBJ databases">
        <title>Black Yeasts Isolated from many extreme environments.</title>
        <authorList>
            <person name="Coleine C."/>
            <person name="Stajich J.E."/>
            <person name="Selbmann L."/>
        </authorList>
    </citation>
    <scope>NUCLEOTIDE SEQUENCE [LARGE SCALE GENOMIC DNA]</scope>
    <source>
        <strain evidence="9 10">CCFEE 5885</strain>
    </source>
</reference>
<feature type="region of interest" description="Disordered" evidence="5">
    <location>
        <begin position="1471"/>
        <end position="1492"/>
    </location>
</feature>
<dbReference type="Pfam" id="PF07926">
    <property type="entry name" value="TPR_MLP1_2"/>
    <property type="match status" value="1"/>
</dbReference>
<feature type="compositionally biased region" description="Basic and acidic residues" evidence="5">
    <location>
        <begin position="1172"/>
        <end position="1189"/>
    </location>
</feature>
<feature type="compositionally biased region" description="Polar residues" evidence="5">
    <location>
        <begin position="944"/>
        <end position="955"/>
    </location>
</feature>
<keyword evidence="2 4" id="KW-0175">Coiled coil</keyword>
<feature type="coiled-coil region" evidence="4">
    <location>
        <begin position="907"/>
        <end position="934"/>
    </location>
</feature>
<dbReference type="Proteomes" id="UP001345013">
    <property type="component" value="Unassembled WGS sequence"/>
</dbReference>
<feature type="compositionally biased region" description="Basic and acidic residues" evidence="5">
    <location>
        <begin position="240"/>
        <end position="266"/>
    </location>
</feature>
<evidence type="ECO:0000256" key="1">
    <source>
        <dbReference type="ARBA" id="ARBA00004123"/>
    </source>
</evidence>
<feature type="compositionally biased region" description="Polar residues" evidence="5">
    <location>
        <begin position="1865"/>
        <end position="1882"/>
    </location>
</feature>
<feature type="compositionally biased region" description="Low complexity" evidence="5">
    <location>
        <begin position="1476"/>
        <end position="1492"/>
    </location>
</feature>
<feature type="region of interest" description="Disordered" evidence="5">
    <location>
        <begin position="1752"/>
        <end position="1968"/>
    </location>
</feature>
<feature type="compositionally biased region" description="Polar residues" evidence="5">
    <location>
        <begin position="1832"/>
        <end position="1842"/>
    </location>
</feature>
<evidence type="ECO:0000256" key="3">
    <source>
        <dbReference type="ARBA" id="ARBA00023242"/>
    </source>
</evidence>
<feature type="region of interest" description="Disordered" evidence="5">
    <location>
        <begin position="1172"/>
        <end position="1191"/>
    </location>
</feature>
<dbReference type="InterPro" id="IPR057974">
    <property type="entry name" value="NUA/TPR/MLP1-2-like_dom"/>
</dbReference>
<feature type="coiled-coil region" evidence="4">
    <location>
        <begin position="156"/>
        <end position="190"/>
    </location>
</feature>
<feature type="region of interest" description="Disordered" evidence="5">
    <location>
        <begin position="240"/>
        <end position="269"/>
    </location>
</feature>
<evidence type="ECO:0000259" key="8">
    <source>
        <dbReference type="Pfam" id="PF25785"/>
    </source>
</evidence>
<keyword evidence="3" id="KW-0539">Nucleus</keyword>
<keyword evidence="10" id="KW-1185">Reference proteome</keyword>
<feature type="region of interest" description="Disordered" evidence="5">
    <location>
        <begin position="1565"/>
        <end position="1598"/>
    </location>
</feature>
<feature type="domain" description="Nucleoprotein TPR/MLP1-2" evidence="6">
    <location>
        <begin position="1065"/>
        <end position="1192"/>
    </location>
</feature>
<evidence type="ECO:0000259" key="6">
    <source>
        <dbReference type="Pfam" id="PF07926"/>
    </source>
</evidence>
<evidence type="ECO:0000256" key="5">
    <source>
        <dbReference type="SAM" id="MobiDB-lite"/>
    </source>
</evidence>
<feature type="coiled-coil region" evidence="4">
    <location>
        <begin position="967"/>
        <end position="1054"/>
    </location>
</feature>
<dbReference type="Pfam" id="PF25481">
    <property type="entry name" value="Nucleoprot-TPR"/>
    <property type="match status" value="1"/>
</dbReference>
<name>A0ABR0K3X4_9EURO</name>
<accession>A0ABR0K3X4</accession>
<feature type="compositionally biased region" description="Low complexity" evidence="5">
    <location>
        <begin position="1843"/>
        <end position="1864"/>
    </location>
</feature>
<dbReference type="PANTHER" id="PTHR18898:SF2">
    <property type="entry name" value="NUCLEOPROTEIN TPR"/>
    <property type="match status" value="1"/>
</dbReference>